<evidence type="ECO:0000313" key="2">
    <source>
        <dbReference type="EMBL" id="GLQ63024.1"/>
    </source>
</evidence>
<feature type="region of interest" description="Disordered" evidence="1">
    <location>
        <begin position="1"/>
        <end position="28"/>
    </location>
</feature>
<evidence type="ECO:0000256" key="1">
    <source>
        <dbReference type="SAM" id="MobiDB-lite"/>
    </source>
</evidence>
<dbReference type="EMBL" id="BSNU01000003">
    <property type="protein sequence ID" value="GLQ63024.1"/>
    <property type="molecule type" value="Genomic_DNA"/>
</dbReference>
<gene>
    <name evidence="2" type="ORF">GCM10007867_18690</name>
</gene>
<feature type="compositionally biased region" description="Polar residues" evidence="1">
    <location>
        <begin position="1"/>
        <end position="13"/>
    </location>
</feature>
<sequence length="61" mass="6785">MATGSNDQETSTILKCGNGRHFPERQPQSSCGWDNTFIRLPDRPGTEICTPDRRSSLFLTG</sequence>
<evidence type="ECO:0000313" key="3">
    <source>
        <dbReference type="Proteomes" id="UP001156614"/>
    </source>
</evidence>
<comment type="caution">
    <text evidence="2">The sequence shown here is derived from an EMBL/GenBank/DDBJ whole genome shotgun (WGS) entry which is preliminary data.</text>
</comment>
<name>A0AAV5NGF0_9PROT</name>
<protein>
    <submittedName>
        <fullName evidence="2">Uncharacterized protein</fullName>
    </submittedName>
</protein>
<keyword evidence="3" id="KW-1185">Reference proteome</keyword>
<dbReference type="AlphaFoldDB" id="A0AAV5NGF0"/>
<organism evidence="2 3">
    <name type="scientific">Gluconobacter cerinus</name>
    <dbReference type="NCBI Taxonomy" id="38307"/>
    <lineage>
        <taxon>Bacteria</taxon>
        <taxon>Pseudomonadati</taxon>
        <taxon>Pseudomonadota</taxon>
        <taxon>Alphaproteobacteria</taxon>
        <taxon>Acetobacterales</taxon>
        <taxon>Acetobacteraceae</taxon>
        <taxon>Gluconobacter</taxon>
    </lineage>
</organism>
<reference evidence="3" key="1">
    <citation type="journal article" date="2019" name="Int. J. Syst. Evol. Microbiol.">
        <title>The Global Catalogue of Microorganisms (GCM) 10K type strain sequencing project: providing services to taxonomists for standard genome sequencing and annotation.</title>
        <authorList>
            <consortium name="The Broad Institute Genomics Platform"/>
            <consortium name="The Broad Institute Genome Sequencing Center for Infectious Disease"/>
            <person name="Wu L."/>
            <person name="Ma J."/>
        </authorList>
    </citation>
    <scope>NUCLEOTIDE SEQUENCE [LARGE SCALE GENOMIC DNA]</scope>
    <source>
        <strain evidence="3">NBRC 3267</strain>
    </source>
</reference>
<proteinExistence type="predicted"/>
<dbReference type="Proteomes" id="UP001156614">
    <property type="component" value="Unassembled WGS sequence"/>
</dbReference>
<accession>A0AAV5NGF0</accession>